<accession>A0A6M3M3Z6</accession>
<dbReference type="EMBL" id="MT143655">
    <property type="protein sequence ID" value="QJA99538.1"/>
    <property type="molecule type" value="Genomic_DNA"/>
</dbReference>
<dbReference type="InterPro" id="IPR035093">
    <property type="entry name" value="RelE/ParE_toxin_dom_sf"/>
</dbReference>
<dbReference type="EMBL" id="MT143866">
    <property type="protein sequence ID" value="QJB03925.1"/>
    <property type="molecule type" value="Genomic_DNA"/>
</dbReference>
<proteinExistence type="predicted"/>
<evidence type="ECO:0000313" key="2">
    <source>
        <dbReference type="EMBL" id="QJB03925.1"/>
    </source>
</evidence>
<dbReference type="SUPFAM" id="SSF143011">
    <property type="entry name" value="RelE-like"/>
    <property type="match status" value="1"/>
</dbReference>
<gene>
    <name evidence="1" type="ORF">MM171A00973_0023</name>
    <name evidence="2" type="ORF">MM171B00522_0005</name>
</gene>
<evidence type="ECO:0000313" key="1">
    <source>
        <dbReference type="EMBL" id="QJA99538.1"/>
    </source>
</evidence>
<reference evidence="1" key="1">
    <citation type="submission" date="2020-03" db="EMBL/GenBank/DDBJ databases">
        <title>The deep terrestrial virosphere.</title>
        <authorList>
            <person name="Holmfeldt K."/>
            <person name="Nilsson E."/>
            <person name="Simone D."/>
            <person name="Lopez-Fernandez M."/>
            <person name="Wu X."/>
            <person name="de Brujin I."/>
            <person name="Lundin D."/>
            <person name="Andersson A."/>
            <person name="Bertilsson S."/>
            <person name="Dopson M."/>
        </authorList>
    </citation>
    <scope>NUCLEOTIDE SEQUENCE</scope>
    <source>
        <strain evidence="1">MM171A00973</strain>
        <strain evidence="2">MM171B00522</strain>
    </source>
</reference>
<protein>
    <submittedName>
        <fullName evidence="1">Uncharacterized protein</fullName>
    </submittedName>
</protein>
<dbReference type="AlphaFoldDB" id="A0A6M3M3Z6"/>
<sequence length="71" mass="8661">MNLRYIWPWLTAEFRWRVQGKRYDVILTEEAQRQLDELPDDAQAAIRKAMDRLSRNPYSRDRMEFEEEAKG</sequence>
<organism evidence="1">
    <name type="scientific">viral metagenome</name>
    <dbReference type="NCBI Taxonomy" id="1070528"/>
    <lineage>
        <taxon>unclassified sequences</taxon>
        <taxon>metagenomes</taxon>
        <taxon>organismal metagenomes</taxon>
    </lineage>
</organism>
<name>A0A6M3M3Z6_9ZZZZ</name>
<dbReference type="Gene3D" id="3.30.2310.20">
    <property type="entry name" value="RelE-like"/>
    <property type="match status" value="1"/>
</dbReference>